<dbReference type="InterPro" id="IPR013783">
    <property type="entry name" value="Ig-like_fold"/>
</dbReference>
<dbReference type="EMBL" id="CAJNNW010034872">
    <property type="protein sequence ID" value="CAE8724316.1"/>
    <property type="molecule type" value="Genomic_DNA"/>
</dbReference>
<feature type="compositionally biased region" description="Basic residues" evidence="2">
    <location>
        <begin position="407"/>
        <end position="427"/>
    </location>
</feature>
<dbReference type="Pfam" id="PF00686">
    <property type="entry name" value="CBM_20"/>
    <property type="match status" value="1"/>
</dbReference>
<protein>
    <recommendedName>
        <fullName evidence="3">CBM20 domain-containing protein</fullName>
    </recommendedName>
</protein>
<dbReference type="SUPFAM" id="SSF49452">
    <property type="entry name" value="Starch-binding domain-like"/>
    <property type="match status" value="1"/>
</dbReference>
<reference evidence="4" key="1">
    <citation type="submission" date="2021-02" db="EMBL/GenBank/DDBJ databases">
        <authorList>
            <person name="Dougan E. K."/>
            <person name="Rhodes N."/>
            <person name="Thang M."/>
            <person name="Chan C."/>
        </authorList>
    </citation>
    <scope>NUCLEOTIDE SEQUENCE</scope>
</reference>
<evidence type="ECO:0000313" key="4">
    <source>
        <dbReference type="EMBL" id="CAE8724316.1"/>
    </source>
</evidence>
<evidence type="ECO:0000313" key="5">
    <source>
        <dbReference type="Proteomes" id="UP000626109"/>
    </source>
</evidence>
<evidence type="ECO:0000256" key="1">
    <source>
        <dbReference type="SAM" id="Coils"/>
    </source>
</evidence>
<accession>A0A813LFF1</accession>
<comment type="caution">
    <text evidence="4">The sequence shown here is derived from an EMBL/GenBank/DDBJ whole genome shotgun (WGS) entry which is preliminary data.</text>
</comment>
<name>A0A813LFF1_POLGL</name>
<feature type="compositionally biased region" description="Basic and acidic residues" evidence="2">
    <location>
        <begin position="458"/>
        <end position="471"/>
    </location>
</feature>
<dbReference type="CDD" id="cd05467">
    <property type="entry name" value="CBM20"/>
    <property type="match status" value="1"/>
</dbReference>
<feature type="compositionally biased region" description="Basic residues" evidence="2">
    <location>
        <begin position="129"/>
        <end position="156"/>
    </location>
</feature>
<dbReference type="InterPro" id="IPR002044">
    <property type="entry name" value="CBM20"/>
</dbReference>
<sequence>MVCIDDVPEVLERDTVIFSVECHTRMGEEVLLVGSTPELGCWDLAGAVRMTTNSEDFPTWTSSPIPRLAIGRTEANPVGYKYVLSRGAEGATWEQGPDRSIGLDELLGLSEEGVHDDLFRRDPSVAKSPHSRRAKKMFSHPSKSRSKSRAKSRSRAKATDDSEELAESEELREQPEQHRARAAEDSTALAEVQVLRQQLEQQRAKAAEDSAALAEVKVLKQQLEQQRAKAAEDSAALAELQVLRQQLEQQRAKAAEDSAALAELQVLRLQLEQQRAKAAEDSAALAELQVLRQQLEQQRAKAAEDSAALAELQVLRQQLEQQRAKAAEDSAARPGFYRWFRKRLSSRPGVANCQAKMNCEDELPKTNSAPVARRRRIAEDDFPKPAQAQEHDHHQQARSPKDEFGARRRIARRRRVAKTNSRRRIRCPKTDNSAKTICEDELLPKTNWAPDGELPGEDELRRRSAEDKLGA</sequence>
<dbReference type="Gene3D" id="2.60.40.10">
    <property type="entry name" value="Immunoglobulins"/>
    <property type="match status" value="1"/>
</dbReference>
<feature type="coiled-coil region" evidence="1">
    <location>
        <begin position="189"/>
        <end position="332"/>
    </location>
</feature>
<feature type="region of interest" description="Disordered" evidence="2">
    <location>
        <begin position="118"/>
        <end position="185"/>
    </location>
</feature>
<dbReference type="InterPro" id="IPR013784">
    <property type="entry name" value="Carb-bd-like_fold"/>
</dbReference>
<dbReference type="PROSITE" id="PS51166">
    <property type="entry name" value="CBM20"/>
    <property type="match status" value="1"/>
</dbReference>
<organism evidence="4 5">
    <name type="scientific">Polarella glacialis</name>
    <name type="common">Dinoflagellate</name>
    <dbReference type="NCBI Taxonomy" id="89957"/>
    <lineage>
        <taxon>Eukaryota</taxon>
        <taxon>Sar</taxon>
        <taxon>Alveolata</taxon>
        <taxon>Dinophyceae</taxon>
        <taxon>Suessiales</taxon>
        <taxon>Suessiaceae</taxon>
        <taxon>Polarella</taxon>
    </lineage>
</organism>
<feature type="compositionally biased region" description="Basic and acidic residues" evidence="2">
    <location>
        <begin position="385"/>
        <end position="406"/>
    </location>
</feature>
<gene>
    <name evidence="4" type="ORF">PGLA2088_LOCUS43656</name>
</gene>
<dbReference type="AlphaFoldDB" id="A0A813LFF1"/>
<feature type="region of interest" description="Disordered" evidence="2">
    <location>
        <begin position="385"/>
        <end position="471"/>
    </location>
</feature>
<dbReference type="GO" id="GO:2001070">
    <property type="term" value="F:starch binding"/>
    <property type="evidence" value="ECO:0007669"/>
    <property type="project" value="InterPro"/>
</dbReference>
<dbReference type="Proteomes" id="UP000626109">
    <property type="component" value="Unassembled WGS sequence"/>
</dbReference>
<dbReference type="SMART" id="SM01065">
    <property type="entry name" value="CBM_2"/>
    <property type="match status" value="1"/>
</dbReference>
<feature type="domain" description="CBM20" evidence="3">
    <location>
        <begin position="8"/>
        <end position="121"/>
    </location>
</feature>
<evidence type="ECO:0000256" key="2">
    <source>
        <dbReference type="SAM" id="MobiDB-lite"/>
    </source>
</evidence>
<feature type="compositionally biased region" description="Basic and acidic residues" evidence="2">
    <location>
        <begin position="169"/>
        <end position="184"/>
    </location>
</feature>
<evidence type="ECO:0000259" key="3">
    <source>
        <dbReference type="PROSITE" id="PS51166"/>
    </source>
</evidence>
<proteinExistence type="predicted"/>
<keyword evidence="1" id="KW-0175">Coiled coil</keyword>